<keyword evidence="2 9" id="KW-0728">SH3 domain</keyword>
<keyword evidence="5" id="KW-0677">Repeat</keyword>
<dbReference type="Gene3D" id="2.30.30.40">
    <property type="entry name" value="SH3 Domains"/>
    <property type="match status" value="1"/>
</dbReference>
<dbReference type="PRINTS" id="PR00452">
    <property type="entry name" value="SH3DOMAIN"/>
</dbReference>
<dbReference type="SMART" id="SM00326">
    <property type="entry name" value="SH3"/>
    <property type="match status" value="1"/>
</dbReference>
<keyword evidence="4" id="KW-0479">Metal-binding</keyword>
<dbReference type="GO" id="GO:0005737">
    <property type="term" value="C:cytoplasm"/>
    <property type="evidence" value="ECO:0007669"/>
    <property type="project" value="UniProtKB-SubCell"/>
</dbReference>
<dbReference type="InterPro" id="IPR038508">
    <property type="entry name" value="ArfGAP_dom_sf"/>
</dbReference>
<dbReference type="SMART" id="SM00105">
    <property type="entry name" value="ArfGap"/>
    <property type="match status" value="1"/>
</dbReference>
<evidence type="ECO:0008006" key="17">
    <source>
        <dbReference type="Google" id="ProtNLM"/>
    </source>
</evidence>
<reference evidence="15" key="1">
    <citation type="submission" date="2022-06" db="EMBL/GenBank/DDBJ databases">
        <authorList>
            <person name="Berger JAMES D."/>
            <person name="Berger JAMES D."/>
        </authorList>
    </citation>
    <scope>NUCLEOTIDE SEQUENCE [LARGE SCALE GENOMIC DNA]</scope>
</reference>
<dbReference type="PROSITE" id="PS50297">
    <property type="entry name" value="ANK_REP_REGION"/>
    <property type="match status" value="1"/>
</dbReference>
<evidence type="ECO:0000256" key="7">
    <source>
        <dbReference type="ARBA" id="ARBA00023043"/>
    </source>
</evidence>
<evidence type="ECO:0000256" key="6">
    <source>
        <dbReference type="ARBA" id="ARBA00022833"/>
    </source>
</evidence>
<dbReference type="Pfam" id="PF00018">
    <property type="entry name" value="SH3_1"/>
    <property type="match status" value="1"/>
</dbReference>
<feature type="repeat" description="ANK" evidence="8">
    <location>
        <begin position="816"/>
        <end position="840"/>
    </location>
</feature>
<dbReference type="SUPFAM" id="SSF50044">
    <property type="entry name" value="SH3-domain"/>
    <property type="match status" value="1"/>
</dbReference>
<dbReference type="Gene3D" id="1.10.220.150">
    <property type="entry name" value="Arf GTPase activating protein"/>
    <property type="match status" value="1"/>
</dbReference>
<feature type="compositionally biased region" description="Low complexity" evidence="11">
    <location>
        <begin position="1246"/>
        <end position="1271"/>
    </location>
</feature>
<evidence type="ECO:0000313" key="16">
    <source>
        <dbReference type="WBParaSite" id="TREG1_132350.1"/>
    </source>
</evidence>
<dbReference type="Proteomes" id="UP000050795">
    <property type="component" value="Unassembled WGS sequence"/>
</dbReference>
<dbReference type="InterPro" id="IPR004148">
    <property type="entry name" value="BAR_dom"/>
</dbReference>
<feature type="region of interest" description="Disordered" evidence="11">
    <location>
        <begin position="1246"/>
        <end position="1273"/>
    </location>
</feature>
<comment type="subcellular location">
    <subcellularLocation>
        <location evidence="1">Cytoplasm</location>
    </subcellularLocation>
</comment>
<dbReference type="InterPro" id="IPR001164">
    <property type="entry name" value="ArfGAP_dom"/>
</dbReference>
<dbReference type="CDD" id="cd13251">
    <property type="entry name" value="PH_ASAP"/>
    <property type="match status" value="1"/>
</dbReference>
<dbReference type="Pfam" id="PF00169">
    <property type="entry name" value="PH"/>
    <property type="match status" value="1"/>
</dbReference>
<dbReference type="Pfam" id="PF01412">
    <property type="entry name" value="ArfGap"/>
    <property type="match status" value="1"/>
</dbReference>
<dbReference type="SMART" id="SM00233">
    <property type="entry name" value="PH"/>
    <property type="match status" value="1"/>
</dbReference>
<evidence type="ECO:0000256" key="11">
    <source>
        <dbReference type="SAM" id="MobiDB-lite"/>
    </source>
</evidence>
<feature type="region of interest" description="Disordered" evidence="11">
    <location>
        <begin position="1014"/>
        <end position="1041"/>
    </location>
</feature>
<dbReference type="SUPFAM" id="SSF48403">
    <property type="entry name" value="Ankyrin repeat"/>
    <property type="match status" value="2"/>
</dbReference>
<dbReference type="InterPro" id="IPR037844">
    <property type="entry name" value="PH_ASAP"/>
</dbReference>
<feature type="compositionally biased region" description="Polar residues" evidence="11">
    <location>
        <begin position="1089"/>
        <end position="1103"/>
    </location>
</feature>
<feature type="compositionally biased region" description="Polar residues" evidence="11">
    <location>
        <begin position="1180"/>
        <end position="1189"/>
    </location>
</feature>
<dbReference type="Pfam" id="PF00023">
    <property type="entry name" value="Ank"/>
    <property type="match status" value="1"/>
</dbReference>
<keyword evidence="7 8" id="KW-0040">ANK repeat</keyword>
<dbReference type="GO" id="GO:0008270">
    <property type="term" value="F:zinc ion binding"/>
    <property type="evidence" value="ECO:0007669"/>
    <property type="project" value="UniProtKB-KW"/>
</dbReference>
<feature type="compositionally biased region" description="Low complexity" evidence="11">
    <location>
        <begin position="436"/>
        <end position="452"/>
    </location>
</feature>
<dbReference type="PROSITE" id="PS50115">
    <property type="entry name" value="ARFGAP"/>
    <property type="match status" value="1"/>
</dbReference>
<evidence type="ECO:0000256" key="1">
    <source>
        <dbReference type="ARBA" id="ARBA00004496"/>
    </source>
</evidence>
<evidence type="ECO:0000256" key="9">
    <source>
        <dbReference type="PROSITE-ProRule" id="PRU00192"/>
    </source>
</evidence>
<evidence type="ECO:0000259" key="12">
    <source>
        <dbReference type="PROSITE" id="PS50002"/>
    </source>
</evidence>
<evidence type="ECO:0000256" key="4">
    <source>
        <dbReference type="ARBA" id="ARBA00022723"/>
    </source>
</evidence>
<feature type="domain" description="PH" evidence="13">
    <location>
        <begin position="300"/>
        <end position="414"/>
    </location>
</feature>
<keyword evidence="6" id="KW-0862">Zinc</keyword>
<feature type="region of interest" description="Disordered" evidence="11">
    <location>
        <begin position="1180"/>
        <end position="1211"/>
    </location>
</feature>
<evidence type="ECO:0000256" key="3">
    <source>
        <dbReference type="ARBA" id="ARBA00022490"/>
    </source>
</evidence>
<dbReference type="GO" id="GO:0005096">
    <property type="term" value="F:GTPase activator activity"/>
    <property type="evidence" value="ECO:0007669"/>
    <property type="project" value="InterPro"/>
</dbReference>
<dbReference type="PANTHER" id="PTHR45854:SF3">
    <property type="entry name" value="ARFGAP WITH SH3 DOMAIN, ANK REPEAT AND PH DOMAIN-CONTAINING PROTEIN"/>
    <property type="match status" value="1"/>
</dbReference>
<feature type="domain" description="SH3" evidence="12">
    <location>
        <begin position="1330"/>
        <end position="1392"/>
    </location>
</feature>
<feature type="compositionally biased region" description="Polar residues" evidence="11">
    <location>
        <begin position="423"/>
        <end position="435"/>
    </location>
</feature>
<feature type="domain" description="Arf-GAP" evidence="14">
    <location>
        <begin position="538"/>
        <end position="665"/>
    </location>
</feature>
<dbReference type="Pfam" id="PF16746">
    <property type="entry name" value="BAR_3"/>
    <property type="match status" value="1"/>
</dbReference>
<evidence type="ECO:0000256" key="5">
    <source>
        <dbReference type="ARBA" id="ARBA00022737"/>
    </source>
</evidence>
<organism evidence="15 16">
    <name type="scientific">Trichobilharzia regenti</name>
    <name type="common">Nasal bird schistosome</name>
    <dbReference type="NCBI Taxonomy" id="157069"/>
    <lineage>
        <taxon>Eukaryota</taxon>
        <taxon>Metazoa</taxon>
        <taxon>Spiralia</taxon>
        <taxon>Lophotrochozoa</taxon>
        <taxon>Platyhelminthes</taxon>
        <taxon>Trematoda</taxon>
        <taxon>Digenea</taxon>
        <taxon>Strigeidida</taxon>
        <taxon>Schistosomatoidea</taxon>
        <taxon>Schistosomatidae</taxon>
        <taxon>Trichobilharzia</taxon>
    </lineage>
</organism>
<proteinExistence type="predicted"/>
<feature type="compositionally biased region" description="Polar residues" evidence="11">
    <location>
        <begin position="1014"/>
        <end position="1024"/>
    </location>
</feature>
<dbReference type="CDD" id="cd08834">
    <property type="entry name" value="ArfGap_ASAP"/>
    <property type="match status" value="1"/>
</dbReference>
<feature type="region of interest" description="Disordered" evidence="11">
    <location>
        <begin position="1077"/>
        <end position="1103"/>
    </location>
</feature>
<dbReference type="PROSITE" id="PS50002">
    <property type="entry name" value="SH3"/>
    <property type="match status" value="1"/>
</dbReference>
<dbReference type="Gene3D" id="1.25.40.20">
    <property type="entry name" value="Ankyrin repeat-containing domain"/>
    <property type="match status" value="1"/>
</dbReference>
<dbReference type="InterPro" id="IPR036770">
    <property type="entry name" value="Ankyrin_rpt-contain_sf"/>
</dbReference>
<dbReference type="InterPro" id="IPR043593">
    <property type="entry name" value="ASAP"/>
</dbReference>
<accession>A0AA85J4J6</accession>
<dbReference type="Gene3D" id="1.25.40.950">
    <property type="match status" value="1"/>
</dbReference>
<dbReference type="InterPro" id="IPR036028">
    <property type="entry name" value="SH3-like_dom_sf"/>
</dbReference>
<dbReference type="InterPro" id="IPR001849">
    <property type="entry name" value="PH_domain"/>
</dbReference>
<dbReference type="PROSITE" id="PS50088">
    <property type="entry name" value="ANK_REPEAT"/>
    <property type="match status" value="1"/>
</dbReference>
<dbReference type="PANTHER" id="PTHR45854">
    <property type="entry name" value="ASAP FAMILY MEMBER"/>
    <property type="match status" value="1"/>
</dbReference>
<dbReference type="InterPro" id="IPR001452">
    <property type="entry name" value="SH3_domain"/>
</dbReference>
<dbReference type="SUPFAM" id="SSF103657">
    <property type="entry name" value="BAR/IMD domain-like"/>
    <property type="match status" value="1"/>
</dbReference>
<dbReference type="PRINTS" id="PR00405">
    <property type="entry name" value="REVINTRACTNG"/>
</dbReference>
<dbReference type="PROSITE" id="PS50003">
    <property type="entry name" value="PH_DOMAIN"/>
    <property type="match status" value="1"/>
</dbReference>
<dbReference type="SUPFAM" id="SSF57863">
    <property type="entry name" value="ArfGap/RecO-like zinc finger"/>
    <property type="match status" value="1"/>
</dbReference>
<keyword evidence="3" id="KW-0963">Cytoplasm</keyword>
<dbReference type="WBParaSite" id="TREG1_132350.1">
    <property type="protein sequence ID" value="TREG1_132350.1"/>
    <property type="gene ID" value="TREG1_132350"/>
</dbReference>
<evidence type="ECO:0000256" key="8">
    <source>
        <dbReference type="PROSITE-ProRule" id="PRU00023"/>
    </source>
</evidence>
<keyword evidence="10" id="KW-0863">Zinc-finger</keyword>
<name>A0AA85J4J6_TRIRE</name>
<feature type="region of interest" description="Disordered" evidence="11">
    <location>
        <begin position="422"/>
        <end position="452"/>
    </location>
</feature>
<evidence type="ECO:0000256" key="2">
    <source>
        <dbReference type="ARBA" id="ARBA00022443"/>
    </source>
</evidence>
<evidence type="ECO:0000259" key="14">
    <source>
        <dbReference type="PROSITE" id="PS50115"/>
    </source>
</evidence>
<keyword evidence="15" id="KW-1185">Reference proteome</keyword>
<dbReference type="Gene3D" id="2.30.29.30">
    <property type="entry name" value="Pleckstrin-homology domain (PH domain)/Phosphotyrosine-binding domain (PTB)"/>
    <property type="match status" value="1"/>
</dbReference>
<dbReference type="InterPro" id="IPR037278">
    <property type="entry name" value="ARFGAP/RecO"/>
</dbReference>
<evidence type="ECO:0000256" key="10">
    <source>
        <dbReference type="PROSITE-ProRule" id="PRU00288"/>
    </source>
</evidence>
<evidence type="ECO:0000313" key="15">
    <source>
        <dbReference type="Proteomes" id="UP000050795"/>
    </source>
</evidence>
<dbReference type="InterPro" id="IPR027267">
    <property type="entry name" value="AH/BAR_dom_sf"/>
</dbReference>
<dbReference type="SUPFAM" id="SSF50729">
    <property type="entry name" value="PH domain-like"/>
    <property type="match status" value="1"/>
</dbReference>
<sequence length="1400" mass="154445">MPDALTVDEFVNDTLEDVRHPEKSNFISKISSVRCTVYSLDEGLETDRNVLIRSKKLVKSVVSSGIAYAEQITALCDFLERLGQIALEGNEPNGNDIAASLCKFSVVHRDLANMTKHLMQNLNSIIVFPMETFMQGDIKSDLKKPFEKALKDYEYKYDKLKKEKLQMMKETGCYAPEAFTEGMTKDLEKERRRLQLETCEYLIKVNELKAKRSADLLQHLIDFFYVQTHYLRECLGVMDHFGKSMNDLASRVNTLHKINDVQKRRLVDTREEVRGILEKETVQTGITYAAQPTQVNRAFGTRKSGFLLKKSDGKVKRVWQRRRVRIADGELWLYHADETKPPVRLTLLTCQVKLPMENVENDSALNHSTSGNQHSVCEGKLNFDLVSNSRTYNFQAEDEQEYEEWISVLNNAMQEEFNKAMNGESSHTSQYDLSDSLNLSSHRGNSNNNNSITNGGSLATGFDLAYSTLTCQGNNPAISSKHVKSDSFGDSLPGSENDLLDSNCSQASRSRESHLDNVDAISTDAVHPIESKGRPSKGVIQSSLRFYASDNEVCADCSRPDPEWVSVNLGILICLECCGAHRELGVHYSRTQSLLMDELSTNQLLLPRFIGNQLFNSVFESSLPAEVKPNATDAVTDADGTTQRRAFIKSKYVDRRFITKTTSNLLLDNDIGSNNMRLDNMNTSYTASVVTTTRDPVSQRFLRRDLLRAVKTGDLPLLIQVYAERLDLMTPFEPEDDDSTPLLAGTTALHIAVETTNKFLRKKSDTSFSCLSGEASWNDSDDIHEQQVKPPHCNLPLVEFIIQNALPGSLKRANELGDTALHHAARYGCVDALKLLVQAGGIPTPILQLTNKNGQTALDIVEVMLTTESNPSEIVEAYKSCQQILKLADLIASSISSNTNRLMTDSICSLFPNTDGSSEKISMHRANLSELLDQLNSVNWCHPTNALSPSTASYWAKSGKYCPANKRVTTSSSSTITTPGVSTAVNTTTTTTASEAFSSKLGYFSLSPVIKTTNQSVTSSPRDINSSKTTSSSTGKQITFEEDRYATSKNVPMFNKPIRSFSQYSPSAHYGSVLATLPRKKGPAPRPPSISSQPNDSFDSGTSNKTDFWSAFNRLDISRIPSSPSETDKQLPSDHIDIILDVLEERPTISTPCVITSSSPAGDFFTNNTNTVFTSRTMKSLGTSSSTIPNDDGGNDNDGITTSPPIPPKPSYISNTLYSTLPSRSLHVNRTSSVSVNSNLPTVLDSSSCLTSSTSTPVTKTTTTTSVSSSSQYTDSLKSSLSQHINDRFGSISSAACIPASITASLASKSTESPSKLTSNGNSISVANCKVGDLLEALYDCEAENSDELTFSRGEIIQICDKPDDDWWEGVIHSDKSRRGMFPVTYVKPYHHHDDSNDND</sequence>
<dbReference type="Gene3D" id="1.20.1270.60">
    <property type="entry name" value="Arfaptin homology (AH) domain/BAR domain"/>
    <property type="match status" value="1"/>
</dbReference>
<dbReference type="InterPro" id="IPR002110">
    <property type="entry name" value="Ankyrin_rpt"/>
</dbReference>
<protein>
    <recommendedName>
        <fullName evidence="17">ANK_REP_REGION domain-containing protein</fullName>
    </recommendedName>
</protein>
<evidence type="ECO:0000259" key="13">
    <source>
        <dbReference type="PROSITE" id="PS50003"/>
    </source>
</evidence>
<reference evidence="16" key="2">
    <citation type="submission" date="2023-11" db="UniProtKB">
        <authorList>
            <consortium name="WormBaseParasite"/>
        </authorList>
    </citation>
    <scope>IDENTIFICATION</scope>
</reference>
<dbReference type="InterPro" id="IPR011993">
    <property type="entry name" value="PH-like_dom_sf"/>
</dbReference>